<gene>
    <name evidence="9" type="ORF">CCE28_21485</name>
</gene>
<keyword evidence="10" id="KW-1185">Reference proteome</keyword>
<organism evidence="9 10">
    <name type="scientific">Anaeromicrobium sediminis</name>
    <dbReference type="NCBI Taxonomy" id="1478221"/>
    <lineage>
        <taxon>Bacteria</taxon>
        <taxon>Bacillati</taxon>
        <taxon>Bacillota</taxon>
        <taxon>Clostridia</taxon>
        <taxon>Peptostreptococcales</taxon>
        <taxon>Thermotaleaceae</taxon>
        <taxon>Anaeromicrobium</taxon>
    </lineage>
</organism>
<comment type="subcellular location">
    <subcellularLocation>
        <location evidence="1">Cell membrane</location>
        <topology evidence="1">Multi-pass membrane protein</topology>
    </subcellularLocation>
</comment>
<evidence type="ECO:0000256" key="8">
    <source>
        <dbReference type="SAM" id="Phobius"/>
    </source>
</evidence>
<dbReference type="GO" id="GO:0005886">
    <property type="term" value="C:plasma membrane"/>
    <property type="evidence" value="ECO:0007669"/>
    <property type="project" value="UniProtKB-SubCell"/>
</dbReference>
<dbReference type="PANTHER" id="PTHR34979">
    <property type="entry name" value="INNER MEMBRANE PROTEIN YGAZ"/>
    <property type="match status" value="1"/>
</dbReference>
<feature type="transmembrane region" description="Helical" evidence="8">
    <location>
        <begin position="103"/>
        <end position="122"/>
    </location>
</feature>
<proteinExistence type="inferred from homology"/>
<feature type="transmembrane region" description="Helical" evidence="8">
    <location>
        <begin position="187"/>
        <end position="206"/>
    </location>
</feature>
<evidence type="ECO:0000256" key="4">
    <source>
        <dbReference type="ARBA" id="ARBA00022475"/>
    </source>
</evidence>
<feature type="transmembrane region" description="Helical" evidence="8">
    <location>
        <begin position="211"/>
        <end position="227"/>
    </location>
</feature>
<dbReference type="PANTHER" id="PTHR34979:SF1">
    <property type="entry name" value="INNER MEMBRANE PROTEIN YGAZ"/>
    <property type="match status" value="1"/>
</dbReference>
<accession>A0A267M936</accession>
<evidence type="ECO:0000256" key="6">
    <source>
        <dbReference type="ARBA" id="ARBA00022989"/>
    </source>
</evidence>
<dbReference type="Proteomes" id="UP000216024">
    <property type="component" value="Unassembled WGS sequence"/>
</dbReference>
<reference evidence="9 10" key="1">
    <citation type="submission" date="2017-06" db="EMBL/GenBank/DDBJ databases">
        <title>Draft genome sequence of anaerobic fermentative bacterium Anaeromicrobium sediminis DY2726D isolated from West Pacific Ocean sediments.</title>
        <authorList>
            <person name="Zeng X."/>
        </authorList>
    </citation>
    <scope>NUCLEOTIDE SEQUENCE [LARGE SCALE GENOMIC DNA]</scope>
    <source>
        <strain evidence="9 10">DY2726D</strain>
    </source>
</reference>
<evidence type="ECO:0000256" key="5">
    <source>
        <dbReference type="ARBA" id="ARBA00022692"/>
    </source>
</evidence>
<evidence type="ECO:0008006" key="11">
    <source>
        <dbReference type="Google" id="ProtNLM"/>
    </source>
</evidence>
<keyword evidence="7 8" id="KW-0472">Membrane</keyword>
<evidence type="ECO:0000256" key="7">
    <source>
        <dbReference type="ARBA" id="ARBA00023136"/>
    </source>
</evidence>
<dbReference type="GO" id="GO:1903785">
    <property type="term" value="P:L-valine transmembrane transport"/>
    <property type="evidence" value="ECO:0007669"/>
    <property type="project" value="TreeGrafter"/>
</dbReference>
<dbReference type="InterPro" id="IPR011606">
    <property type="entry name" value="Brnchd-chn_aa_trnsp_permease"/>
</dbReference>
<keyword evidence="4" id="KW-1003">Cell membrane</keyword>
<comment type="caution">
    <text evidence="9">The sequence shown here is derived from an EMBL/GenBank/DDBJ whole genome shotgun (WGS) entry which is preliminary data.</text>
</comment>
<sequence>MVSREREEFLLGIKKTIPFMIGVMPFGLAYGIMASQAHLSVLETTLMSMIVFAGSAQFMAIGMISEGVGFTYIVISTLLINLRHLLMGLSLSPYFKNLKLRWLYLLSFGMTDEGYACTISYYQDKGVDEGNPYFMLGSEVGLYIFWMGSSIIGALLGHSIKDPLSWGLDFAMPATFLSIIIPQIKSFNMFTVFLVSGICAVGAYFFIPGKWYIIVATIIGASLGTILEMKDDE</sequence>
<evidence type="ECO:0000256" key="3">
    <source>
        <dbReference type="ARBA" id="ARBA00022448"/>
    </source>
</evidence>
<comment type="similarity">
    <text evidence="2">Belongs to the AzlC family.</text>
</comment>
<keyword evidence="5 8" id="KW-0812">Transmembrane</keyword>
<dbReference type="OrthoDB" id="3177005at2"/>
<evidence type="ECO:0000313" key="10">
    <source>
        <dbReference type="Proteomes" id="UP000216024"/>
    </source>
</evidence>
<protein>
    <recommendedName>
        <fullName evidence="11">Branched-chain amino acid ABC transporter permease</fullName>
    </recommendedName>
</protein>
<evidence type="ECO:0000256" key="2">
    <source>
        <dbReference type="ARBA" id="ARBA00010735"/>
    </source>
</evidence>
<feature type="transmembrane region" description="Helical" evidence="8">
    <location>
        <begin position="134"/>
        <end position="156"/>
    </location>
</feature>
<keyword evidence="3" id="KW-0813">Transport</keyword>
<dbReference type="Pfam" id="PF03591">
    <property type="entry name" value="AzlC"/>
    <property type="match status" value="1"/>
</dbReference>
<name>A0A267M936_9FIRM</name>
<evidence type="ECO:0000313" key="9">
    <source>
        <dbReference type="EMBL" id="PAB55922.1"/>
    </source>
</evidence>
<evidence type="ECO:0000256" key="1">
    <source>
        <dbReference type="ARBA" id="ARBA00004651"/>
    </source>
</evidence>
<feature type="transmembrane region" description="Helical" evidence="8">
    <location>
        <begin position="16"/>
        <end position="34"/>
    </location>
</feature>
<dbReference type="EMBL" id="NIBG01000043">
    <property type="protein sequence ID" value="PAB55922.1"/>
    <property type="molecule type" value="Genomic_DNA"/>
</dbReference>
<keyword evidence="6 8" id="KW-1133">Transmembrane helix</keyword>
<dbReference type="AlphaFoldDB" id="A0A267M936"/>